<proteinExistence type="predicted"/>
<organism evidence="1 2">
    <name type="scientific">Defluviimonas salinarum</name>
    <dbReference type="NCBI Taxonomy" id="2992147"/>
    <lineage>
        <taxon>Bacteria</taxon>
        <taxon>Pseudomonadati</taxon>
        <taxon>Pseudomonadota</taxon>
        <taxon>Alphaproteobacteria</taxon>
        <taxon>Rhodobacterales</taxon>
        <taxon>Paracoccaceae</taxon>
        <taxon>Albidovulum</taxon>
    </lineage>
</organism>
<comment type="caution">
    <text evidence="1">The sequence shown here is derived from an EMBL/GenBank/DDBJ whole genome shotgun (WGS) entry which is preliminary data.</text>
</comment>
<keyword evidence="2" id="KW-1185">Reference proteome</keyword>
<accession>A0ABT3J9G8</accession>
<dbReference type="RefSeq" id="WP_264773554.1">
    <property type="nucleotide sequence ID" value="NZ_JAPDOG010000038.1"/>
</dbReference>
<evidence type="ECO:0000313" key="2">
    <source>
        <dbReference type="Proteomes" id="UP001207582"/>
    </source>
</evidence>
<name>A0ABT3J9G8_9RHOB</name>
<dbReference type="Proteomes" id="UP001207582">
    <property type="component" value="Unassembled WGS sequence"/>
</dbReference>
<protein>
    <submittedName>
        <fullName evidence="1">Uncharacterized protein</fullName>
    </submittedName>
</protein>
<sequence>MNSRTFTYQVLRADPEAVRKVLGEMFDHLHAISRGEGDASEDAAWTLLYQAERDLNESTTRQIGTTTSDATLDTLFSGLFRHLEAAGDLDALKSETALAMHGLRAILTERHTSGTLPYSYCVAGTGEESWEKSRAATRARNLQHEFRKSVRPASGIADLDGARGLILEAPLAPGDYLLAGAALARGLPAVLIAREALVEGVPTFRDASDAFRDLDRRAVAQYEALAPLEPEELMERPDEGDVERTIAALTVRCKIVADERDKLRARALSDMDRRTARDAEIEKLIRENGLEKPYFEIVANGSRAGHSPEYARVLNGARFRIKALEKEVAELKRPAAGSETPEP</sequence>
<reference evidence="1 2" key="1">
    <citation type="submission" date="2022-10" db="EMBL/GenBank/DDBJ databases">
        <title>Defluviimonas sp. CAU 1641 isolated from mud.</title>
        <authorList>
            <person name="Kim W."/>
        </authorList>
    </citation>
    <scope>NUCLEOTIDE SEQUENCE [LARGE SCALE GENOMIC DNA]</scope>
    <source>
        <strain evidence="1 2">CAU 1641</strain>
    </source>
</reference>
<gene>
    <name evidence="1" type="ORF">OM960_22515</name>
</gene>
<dbReference type="EMBL" id="JAPDOG010000038">
    <property type="protein sequence ID" value="MCW3784305.1"/>
    <property type="molecule type" value="Genomic_DNA"/>
</dbReference>
<evidence type="ECO:0000313" key="1">
    <source>
        <dbReference type="EMBL" id="MCW3784305.1"/>
    </source>
</evidence>